<dbReference type="InterPro" id="IPR036625">
    <property type="entry name" value="E3-bd_dom_sf"/>
</dbReference>
<sequence>MGLEFKLPDVGEGVAEAVVVRWLVNERERVESDQPVVEVQTDKAVVELPSPAAGTIQAIRWDEGETVPVGEVLLVIREEGMESKPTGSGTEEAAIAEGSVPSGEGKKMEGSTPGEKPPARRRTLAAPSTRRLARDLGVDIREVEGSGPDGRVRKEDVRRAAAALAESRGVVELASGIRRGVAQRARQNAFGPVSEKVSEKWDELREDSAFTEEPLSRTRRVIAERLLFSVTNKPHATHFEELNAEGLVSWRNRLKARASEGVPKIGYLSVLLKAVAVSLKHHPLLNTHFDEEKKTVRRHRSVHLGVAADTPRGLLVPVIREVDRKNILQIDRELKELTAAAREGRLAPEQMTGSTFTVSNAGSLGGRFATPIINPPEVAILALHPVEQRPVVQKGELVPGWRMNVSLSFDHQVLDGADAIRFTRTLGSYTADPGALLLELT</sequence>
<dbReference type="InterPro" id="IPR004167">
    <property type="entry name" value="PSBD"/>
</dbReference>
<dbReference type="Gene3D" id="4.10.320.10">
    <property type="entry name" value="E3-binding domain"/>
    <property type="match status" value="1"/>
</dbReference>
<evidence type="ECO:0000313" key="10">
    <source>
        <dbReference type="EMBL" id="PTX64236.1"/>
    </source>
</evidence>
<dbReference type="SUPFAM" id="SSF52777">
    <property type="entry name" value="CoA-dependent acyltransferases"/>
    <property type="match status" value="1"/>
</dbReference>
<dbReference type="Pfam" id="PF00198">
    <property type="entry name" value="2-oxoacid_dh"/>
    <property type="match status" value="1"/>
</dbReference>
<feature type="domain" description="Lipoyl-binding" evidence="8">
    <location>
        <begin position="2"/>
        <end position="77"/>
    </location>
</feature>
<comment type="caution">
    <text evidence="10">The sequence shown here is derived from an EMBL/GenBank/DDBJ whole genome shotgun (WGS) entry which is preliminary data.</text>
</comment>
<protein>
    <recommendedName>
        <fullName evidence="6">Dihydrolipoamide acetyltransferase component of pyruvate dehydrogenase complex</fullName>
        <ecNumber evidence="6">2.3.1.-</ecNumber>
    </recommendedName>
</protein>
<feature type="region of interest" description="Disordered" evidence="7">
    <location>
        <begin position="80"/>
        <end position="128"/>
    </location>
</feature>
<dbReference type="Gene3D" id="2.40.50.100">
    <property type="match status" value="1"/>
</dbReference>
<dbReference type="PROSITE" id="PS51826">
    <property type="entry name" value="PSBD"/>
    <property type="match status" value="1"/>
</dbReference>
<dbReference type="FunFam" id="3.30.559.10:FF:000007">
    <property type="entry name" value="Dihydrolipoamide acetyltransferase component of pyruvate dehydrogenase complex"/>
    <property type="match status" value="1"/>
</dbReference>
<keyword evidence="5 6" id="KW-0012">Acyltransferase</keyword>
<evidence type="ECO:0000256" key="3">
    <source>
        <dbReference type="ARBA" id="ARBA00022679"/>
    </source>
</evidence>
<organism evidence="10 11">
    <name type="scientific">Melghirimyces profundicolus</name>
    <dbReference type="NCBI Taxonomy" id="1242148"/>
    <lineage>
        <taxon>Bacteria</taxon>
        <taxon>Bacillati</taxon>
        <taxon>Bacillota</taxon>
        <taxon>Bacilli</taxon>
        <taxon>Bacillales</taxon>
        <taxon>Thermoactinomycetaceae</taxon>
        <taxon>Melghirimyces</taxon>
    </lineage>
</organism>
<evidence type="ECO:0000256" key="2">
    <source>
        <dbReference type="ARBA" id="ARBA00007317"/>
    </source>
</evidence>
<dbReference type="PROSITE" id="PS50968">
    <property type="entry name" value="BIOTINYL_LIPOYL"/>
    <property type="match status" value="1"/>
</dbReference>
<dbReference type="InterPro" id="IPR001078">
    <property type="entry name" value="2-oxoacid_DH_actylTfrase"/>
</dbReference>
<evidence type="ECO:0000259" key="9">
    <source>
        <dbReference type="PROSITE" id="PS51826"/>
    </source>
</evidence>
<comment type="cofactor">
    <cofactor evidence="1 6">
        <name>(R)-lipoate</name>
        <dbReference type="ChEBI" id="CHEBI:83088"/>
    </cofactor>
</comment>
<evidence type="ECO:0000256" key="1">
    <source>
        <dbReference type="ARBA" id="ARBA00001938"/>
    </source>
</evidence>
<dbReference type="RefSeq" id="WP_108021811.1">
    <property type="nucleotide sequence ID" value="NZ_QBKR01000003.1"/>
</dbReference>
<dbReference type="EMBL" id="QBKR01000003">
    <property type="protein sequence ID" value="PTX64236.1"/>
    <property type="molecule type" value="Genomic_DNA"/>
</dbReference>
<dbReference type="InterPro" id="IPR023213">
    <property type="entry name" value="CAT-like_dom_sf"/>
</dbReference>
<evidence type="ECO:0000256" key="5">
    <source>
        <dbReference type="ARBA" id="ARBA00023315"/>
    </source>
</evidence>
<dbReference type="CDD" id="cd06849">
    <property type="entry name" value="lipoyl_domain"/>
    <property type="match status" value="1"/>
</dbReference>
<dbReference type="GO" id="GO:0005737">
    <property type="term" value="C:cytoplasm"/>
    <property type="evidence" value="ECO:0007669"/>
    <property type="project" value="TreeGrafter"/>
</dbReference>
<dbReference type="GO" id="GO:0031405">
    <property type="term" value="F:lipoic acid binding"/>
    <property type="evidence" value="ECO:0007669"/>
    <property type="project" value="TreeGrafter"/>
</dbReference>
<dbReference type="InterPro" id="IPR050743">
    <property type="entry name" value="2-oxoacid_DH_E2_comp"/>
</dbReference>
<dbReference type="SUPFAM" id="SSF47005">
    <property type="entry name" value="Peripheral subunit-binding domain of 2-oxo acid dehydrogenase complex"/>
    <property type="match status" value="1"/>
</dbReference>
<dbReference type="OrthoDB" id="9805770at2"/>
<evidence type="ECO:0000259" key="8">
    <source>
        <dbReference type="PROSITE" id="PS50968"/>
    </source>
</evidence>
<proteinExistence type="inferred from homology"/>
<evidence type="ECO:0000313" key="11">
    <source>
        <dbReference type="Proteomes" id="UP000244240"/>
    </source>
</evidence>
<dbReference type="InterPro" id="IPR000089">
    <property type="entry name" value="Biotin_lipoyl"/>
</dbReference>
<evidence type="ECO:0000256" key="4">
    <source>
        <dbReference type="ARBA" id="ARBA00022823"/>
    </source>
</evidence>
<feature type="domain" description="Peripheral subunit-binding (PSBD)" evidence="9">
    <location>
        <begin position="124"/>
        <end position="161"/>
    </location>
</feature>
<keyword evidence="11" id="KW-1185">Reference proteome</keyword>
<keyword evidence="10" id="KW-0670">Pyruvate</keyword>
<keyword evidence="4 6" id="KW-0450">Lipoyl</keyword>
<dbReference type="GO" id="GO:0016407">
    <property type="term" value="F:acetyltransferase activity"/>
    <property type="evidence" value="ECO:0007669"/>
    <property type="project" value="TreeGrafter"/>
</dbReference>
<evidence type="ECO:0000256" key="7">
    <source>
        <dbReference type="SAM" id="MobiDB-lite"/>
    </source>
</evidence>
<dbReference type="SUPFAM" id="SSF51230">
    <property type="entry name" value="Single hybrid motif"/>
    <property type="match status" value="1"/>
</dbReference>
<comment type="similarity">
    <text evidence="2 6">Belongs to the 2-oxoacid dehydrogenase family.</text>
</comment>
<dbReference type="Pfam" id="PF00364">
    <property type="entry name" value="Biotin_lipoyl"/>
    <property type="match status" value="1"/>
</dbReference>
<name>A0A2T6C7I6_9BACL</name>
<reference evidence="10 11" key="1">
    <citation type="submission" date="2018-04" db="EMBL/GenBank/DDBJ databases">
        <title>Genomic Encyclopedia of Archaeal and Bacterial Type Strains, Phase II (KMG-II): from individual species to whole genera.</title>
        <authorList>
            <person name="Goeker M."/>
        </authorList>
    </citation>
    <scope>NUCLEOTIDE SEQUENCE [LARGE SCALE GENOMIC DNA]</scope>
    <source>
        <strain evidence="10 11">DSM 45787</strain>
    </source>
</reference>
<dbReference type="PANTHER" id="PTHR43178:SF5">
    <property type="entry name" value="LIPOAMIDE ACYLTRANSFERASE COMPONENT OF BRANCHED-CHAIN ALPHA-KETO ACID DEHYDROGENASE COMPLEX, MITOCHONDRIAL"/>
    <property type="match status" value="1"/>
</dbReference>
<accession>A0A2T6C7I6</accession>
<dbReference type="EC" id="2.3.1.-" evidence="6"/>
<dbReference type="AlphaFoldDB" id="A0A2T6C7I6"/>
<dbReference type="Proteomes" id="UP000244240">
    <property type="component" value="Unassembled WGS sequence"/>
</dbReference>
<keyword evidence="3 6" id="KW-0808">Transferase</keyword>
<dbReference type="Gene3D" id="3.30.559.10">
    <property type="entry name" value="Chloramphenicol acetyltransferase-like domain"/>
    <property type="match status" value="1"/>
</dbReference>
<evidence type="ECO:0000256" key="6">
    <source>
        <dbReference type="RuleBase" id="RU003423"/>
    </source>
</evidence>
<gene>
    <name evidence="10" type="ORF">C8P63_10318</name>
</gene>
<dbReference type="Pfam" id="PF02817">
    <property type="entry name" value="E3_binding"/>
    <property type="match status" value="1"/>
</dbReference>
<dbReference type="PANTHER" id="PTHR43178">
    <property type="entry name" value="DIHYDROLIPOAMIDE ACETYLTRANSFERASE COMPONENT OF PYRUVATE DEHYDROGENASE COMPLEX"/>
    <property type="match status" value="1"/>
</dbReference>
<dbReference type="InterPro" id="IPR011053">
    <property type="entry name" value="Single_hybrid_motif"/>
</dbReference>